<keyword evidence="5" id="KW-0067">ATP-binding</keyword>
<feature type="domain" description="DNA2/NAM7 helicase helicase" evidence="7">
    <location>
        <begin position="362"/>
        <end position="535"/>
    </location>
</feature>
<dbReference type="Pfam" id="PF13087">
    <property type="entry name" value="AAA_12"/>
    <property type="match status" value="1"/>
</dbReference>
<keyword evidence="10" id="KW-1185">Reference proteome</keyword>
<gene>
    <name evidence="9" type="ORF">IM676_09015</name>
</gene>
<evidence type="ECO:0000256" key="6">
    <source>
        <dbReference type="SAM" id="Coils"/>
    </source>
</evidence>
<evidence type="ECO:0000256" key="5">
    <source>
        <dbReference type="ARBA" id="ARBA00022840"/>
    </source>
</evidence>
<dbReference type="CDD" id="cd18808">
    <property type="entry name" value="SF1_C_Upf1"/>
    <property type="match status" value="1"/>
</dbReference>
<dbReference type="RefSeq" id="WP_200989870.1">
    <property type="nucleotide sequence ID" value="NZ_CP063311.1"/>
</dbReference>
<dbReference type="InterPro" id="IPR041679">
    <property type="entry name" value="DNA2/NAM7-like_C"/>
</dbReference>
<dbReference type="CDD" id="cd17934">
    <property type="entry name" value="DEXXQc_Upf1-like"/>
    <property type="match status" value="1"/>
</dbReference>
<dbReference type="InterPro" id="IPR047187">
    <property type="entry name" value="SF1_C_Upf1"/>
</dbReference>
<proteinExistence type="inferred from homology"/>
<dbReference type="GO" id="GO:0005524">
    <property type="term" value="F:ATP binding"/>
    <property type="evidence" value="ECO:0007669"/>
    <property type="project" value="UniProtKB-KW"/>
</dbReference>
<organism evidence="9 10">
    <name type="scientific">Anabaenopsis elenkinii CCIBt3563</name>
    <dbReference type="NCBI Taxonomy" id="2779889"/>
    <lineage>
        <taxon>Bacteria</taxon>
        <taxon>Bacillati</taxon>
        <taxon>Cyanobacteriota</taxon>
        <taxon>Cyanophyceae</taxon>
        <taxon>Nostocales</taxon>
        <taxon>Nodulariaceae</taxon>
        <taxon>Anabaenopsis</taxon>
    </lineage>
</organism>
<dbReference type="Pfam" id="PF13086">
    <property type="entry name" value="AAA_11"/>
    <property type="match status" value="2"/>
</dbReference>
<evidence type="ECO:0000256" key="2">
    <source>
        <dbReference type="ARBA" id="ARBA00022741"/>
    </source>
</evidence>
<evidence type="ECO:0000259" key="7">
    <source>
        <dbReference type="Pfam" id="PF13086"/>
    </source>
</evidence>
<dbReference type="KEGG" id="aee:IM676_09015"/>
<dbReference type="PANTHER" id="PTHR43788">
    <property type="entry name" value="DNA2/NAM7 HELICASE FAMILY MEMBER"/>
    <property type="match status" value="1"/>
</dbReference>
<dbReference type="Proteomes" id="UP000593846">
    <property type="component" value="Chromosome"/>
</dbReference>
<evidence type="ECO:0000256" key="1">
    <source>
        <dbReference type="ARBA" id="ARBA00007913"/>
    </source>
</evidence>
<keyword evidence="3" id="KW-0378">Hydrolase</keyword>
<dbReference type="SUPFAM" id="SSF52540">
    <property type="entry name" value="P-loop containing nucleoside triphosphate hydrolases"/>
    <property type="match status" value="1"/>
</dbReference>
<keyword evidence="6" id="KW-0175">Coiled coil</keyword>
<feature type="domain" description="DNA2/NAM7 helicase helicase" evidence="7">
    <location>
        <begin position="1007"/>
        <end position="1208"/>
    </location>
</feature>
<protein>
    <submittedName>
        <fullName evidence="9">AAA family ATPase</fullName>
    </submittedName>
</protein>
<dbReference type="GO" id="GO:0016787">
    <property type="term" value="F:hydrolase activity"/>
    <property type="evidence" value="ECO:0007669"/>
    <property type="project" value="UniProtKB-KW"/>
</dbReference>
<evidence type="ECO:0000256" key="4">
    <source>
        <dbReference type="ARBA" id="ARBA00022806"/>
    </source>
</evidence>
<sequence length="1464" mass="169897">MEEWRYKFINTKTASRFLTDIEGNVRSETGIYQRANSLLETIAGQTAQLFYVKRLKAGKEPKEEIWELILADTPESPLPPILKLKNKTLSLRFIVKDRGEYTLSITSIRLLPVLEYQPNFTFPCYIKLVNSQYSRGIPFATWQKITTNLPLPAIPTEEQLQAWEAFLEIEERIAISKQFFVPFVRHNYGTASRNISFEIVADQASVDSSQENRITVQEFWQRAVNSVSNRIYLVTENEAEELEELNLEAKNKRNQIYTEGRELGIIETINQQQCLIRIHLESEILHLLDNNEYQLPNTGYLSFQAFGDRVQINRKREAINKVKKGEAENPDLGQFLFNVAEAKTPAKIINLKSEDLLLKTANPSQISAVETVLSAPEFALIQGPPGTGKTTVIAEICYQVALRGGRTLVASQANLAVDNALSRLIHNPVIRAVRKGNQNSVNQEDAGFLEANVVNTWLTNTANSCEQKLLQKQRKVNILQKISRNETLFTRYVQFEAEFTDKTQQLQLRKDSLEQHYRRLQENYTLDKENQQELQIALDKLSVLKQPDINWFDFGINQILIELKDHYIKHQEIDKLQKNIRFLTEHLQIVPPQRELLAQAGWLEKNAPLALQQVKTTLSLSRQLAELMGNIDEQQQRLQAHKNSLANAENSHQNNIKNKNQISAEIDQLNNRQLKISLALNELQKWFSVTGYELQELVTSNIENSCLLSEDFIKLPPYLLAITYNANCSYPWISFIEDFRTKINYKIQEDIFISSTKEKLQKLYKLLNSINLTLKIQTFDDSNYLYSLYRFETPEILDDLYELTVFCQKILTNHNNWWIKIKTFSESIIKIITTNWRDRYFNYYKIVALFDTKYILKAVGSQALIIGKTISQPNYLNINDSIIIFIQEMKTSISEWLDLKKQETQQEINCKQAKFYELQQSLIQQQENISLKQQQLQIFRSELEQNNNLFSARWQQVINLSHLPREINNFTHQNPTQPFAVIQHTKEFIKVINNCETIYSKIGDVIPSLSPLTIVNDIEKELQSKLHQTQQRIADTSQIIEQCQNSIVSINTTIEGYNQQLQPHRNWWKQEWINIPETIKPQINNPDIFNLEFLRIMQNQFQTWKKENEEYQTYLTKYETLISDYVVRLRNHSPQDRKELQNLYLDNANVIGITCGQSASKRFLDWKSFDVVIIDEVSKCTPPEILIPALKAKKLVLVGDHRQLPPMLNNETLEELAVALNTTEEELGYLRESLFKQQFEAAPDNIKIMLNIQYRMHPQIMSVINQFYDYQLQCGLVNPDQQRAHYVAGEEIQDQHHIIWWKTPTTSQYRETREGTSFYNQGEVNHILEICKQINAAWLPKMQSGTGKKEVGIITFYGRQLKLIENHIHPRHYPALNIRTGTVDRFQGMERQIIIVSLVRNNANNDIGFAKKPERINVAFSRAQELLIIVGCESLFTSVSGKSGTIYANVSNAIKFHEGLLDVF</sequence>
<dbReference type="EMBL" id="CP063311">
    <property type="protein sequence ID" value="QOV24350.1"/>
    <property type="molecule type" value="Genomic_DNA"/>
</dbReference>
<keyword evidence="4" id="KW-0347">Helicase</keyword>
<dbReference type="InterPro" id="IPR050534">
    <property type="entry name" value="Coronavir_polyprotein_1ab"/>
</dbReference>
<evidence type="ECO:0000259" key="8">
    <source>
        <dbReference type="Pfam" id="PF13087"/>
    </source>
</evidence>
<dbReference type="InterPro" id="IPR027417">
    <property type="entry name" value="P-loop_NTPase"/>
</dbReference>
<feature type="coiled-coil region" evidence="6">
    <location>
        <begin position="503"/>
        <end position="530"/>
    </location>
</feature>
<reference evidence="10" key="1">
    <citation type="submission" date="2020-10" db="EMBL/GenBank/DDBJ databases">
        <title>Genome-based taxonomic classification of the species Anabaenopsis elenkinii.</title>
        <authorList>
            <person name="Delbaje E."/>
            <person name="Andreote A.P.D."/>
            <person name="Pellegrinetti T.A."/>
            <person name="Cruz R.B."/>
            <person name="Branco L.H.Z."/>
            <person name="Fiore M.F."/>
        </authorList>
    </citation>
    <scope>NUCLEOTIDE SEQUENCE [LARGE SCALE GENOMIC DNA]</scope>
    <source>
        <strain evidence="10">CCIBt3563</strain>
    </source>
</reference>
<feature type="coiled-coil region" evidence="6">
    <location>
        <begin position="624"/>
        <end position="672"/>
    </location>
</feature>
<feature type="domain" description="DNA2/NAM7 helicase-like C-terminal" evidence="8">
    <location>
        <begin position="1231"/>
        <end position="1433"/>
    </location>
</feature>
<evidence type="ECO:0000256" key="3">
    <source>
        <dbReference type="ARBA" id="ARBA00022801"/>
    </source>
</evidence>
<dbReference type="PANTHER" id="PTHR43788:SF8">
    <property type="entry name" value="DNA-BINDING PROTEIN SMUBP-2"/>
    <property type="match status" value="1"/>
</dbReference>
<dbReference type="GO" id="GO:0043139">
    <property type="term" value="F:5'-3' DNA helicase activity"/>
    <property type="evidence" value="ECO:0007669"/>
    <property type="project" value="TreeGrafter"/>
</dbReference>
<accession>A0A7S6RGE8</accession>
<dbReference type="InterPro" id="IPR041677">
    <property type="entry name" value="DNA2/NAM7_AAA_11"/>
</dbReference>
<name>A0A7S6RGE8_9CYAN</name>
<feature type="coiled-coil region" evidence="6">
    <location>
        <begin position="232"/>
        <end position="259"/>
    </location>
</feature>
<keyword evidence="2" id="KW-0547">Nucleotide-binding</keyword>
<evidence type="ECO:0000313" key="10">
    <source>
        <dbReference type="Proteomes" id="UP000593846"/>
    </source>
</evidence>
<comment type="similarity">
    <text evidence="1">Belongs to the DNA2/NAM7 helicase family.</text>
</comment>
<evidence type="ECO:0000313" key="9">
    <source>
        <dbReference type="EMBL" id="QOV24350.1"/>
    </source>
</evidence>
<dbReference type="Gene3D" id="3.40.50.300">
    <property type="entry name" value="P-loop containing nucleotide triphosphate hydrolases"/>
    <property type="match status" value="3"/>
</dbReference>